<sequence>MTLSEIAAALVEGCRTGQTMENLGKLYADHAVSVEAEDNDGNGRETVGLDGIRGKHTWWDENTTMHSASVDGPFLHGPDRFAVTFSMDVTMFGERSQMSEVAIYTVEDGKIVREEFFYGG</sequence>
<dbReference type="RefSeq" id="WP_133344492.1">
    <property type="nucleotide sequence ID" value="NZ_SMZO01000081.1"/>
</dbReference>
<dbReference type="Pfam" id="PF20409">
    <property type="entry name" value="SnoaL_5"/>
    <property type="match status" value="1"/>
</dbReference>
<organism evidence="2 3">
    <name type="scientific">Meridianimarinicoccus aquatilis</name>
    <dbReference type="NCBI Taxonomy" id="2552766"/>
    <lineage>
        <taxon>Bacteria</taxon>
        <taxon>Pseudomonadati</taxon>
        <taxon>Pseudomonadota</taxon>
        <taxon>Alphaproteobacteria</taxon>
        <taxon>Rhodobacterales</taxon>
        <taxon>Paracoccaceae</taxon>
        <taxon>Meridianimarinicoccus</taxon>
    </lineage>
</organism>
<keyword evidence="3" id="KW-1185">Reference proteome</keyword>
<name>A0A4R6AHX5_9RHOB</name>
<feature type="domain" description="SnoaL-like" evidence="1">
    <location>
        <begin position="1"/>
        <end position="118"/>
    </location>
</feature>
<dbReference type="OrthoDB" id="336094at2"/>
<dbReference type="InterPro" id="IPR046860">
    <property type="entry name" value="SnoaL_5"/>
</dbReference>
<gene>
    <name evidence="2" type="ORF">E2L05_19075</name>
</gene>
<evidence type="ECO:0000313" key="2">
    <source>
        <dbReference type="EMBL" id="TDL83821.1"/>
    </source>
</evidence>
<dbReference type="SUPFAM" id="SSF54427">
    <property type="entry name" value="NTF2-like"/>
    <property type="match status" value="1"/>
</dbReference>
<dbReference type="AlphaFoldDB" id="A0A4R6AHX5"/>
<dbReference type="EMBL" id="SMZO01000081">
    <property type="protein sequence ID" value="TDL83821.1"/>
    <property type="molecule type" value="Genomic_DNA"/>
</dbReference>
<evidence type="ECO:0000259" key="1">
    <source>
        <dbReference type="Pfam" id="PF20409"/>
    </source>
</evidence>
<protein>
    <submittedName>
        <fullName evidence="2">Nuclear transport factor 2 family protein</fullName>
    </submittedName>
</protein>
<dbReference type="Gene3D" id="3.10.450.50">
    <property type="match status" value="1"/>
</dbReference>
<dbReference type="Proteomes" id="UP000294562">
    <property type="component" value="Unassembled WGS sequence"/>
</dbReference>
<evidence type="ECO:0000313" key="3">
    <source>
        <dbReference type="Proteomes" id="UP000294562"/>
    </source>
</evidence>
<reference evidence="2 3" key="1">
    <citation type="submission" date="2019-03" db="EMBL/GenBank/DDBJ databases">
        <title>Rhodobacteraceae bacterium SM1902, a new member of the family Rhodobacteraceae isolated from Yantai.</title>
        <authorList>
            <person name="Sun Y."/>
        </authorList>
    </citation>
    <scope>NUCLEOTIDE SEQUENCE [LARGE SCALE GENOMIC DNA]</scope>
    <source>
        <strain evidence="2 3">SM1902</strain>
    </source>
</reference>
<accession>A0A4R6AHX5</accession>
<comment type="caution">
    <text evidence="2">The sequence shown here is derived from an EMBL/GenBank/DDBJ whole genome shotgun (WGS) entry which is preliminary data.</text>
</comment>
<dbReference type="InterPro" id="IPR032710">
    <property type="entry name" value="NTF2-like_dom_sf"/>
</dbReference>
<proteinExistence type="predicted"/>